<dbReference type="InterPro" id="IPR056908">
    <property type="entry name" value="Gp80-like"/>
</dbReference>
<gene>
    <name evidence="1" type="ORF">UFOVP373_20</name>
</gene>
<proteinExistence type="predicted"/>
<protein>
    <submittedName>
        <fullName evidence="1">Uncharacterized protein</fullName>
    </submittedName>
</protein>
<organism evidence="1">
    <name type="scientific">uncultured Caudovirales phage</name>
    <dbReference type="NCBI Taxonomy" id="2100421"/>
    <lineage>
        <taxon>Viruses</taxon>
        <taxon>Duplodnaviria</taxon>
        <taxon>Heunggongvirae</taxon>
        <taxon>Uroviricota</taxon>
        <taxon>Caudoviricetes</taxon>
        <taxon>Peduoviridae</taxon>
        <taxon>Maltschvirus</taxon>
        <taxon>Maltschvirus maltsch</taxon>
    </lineage>
</organism>
<dbReference type="EMBL" id="LR798304">
    <property type="protein sequence ID" value="CAB5222622.1"/>
    <property type="molecule type" value="Genomic_DNA"/>
</dbReference>
<reference evidence="1" key="1">
    <citation type="submission" date="2020-05" db="EMBL/GenBank/DDBJ databases">
        <authorList>
            <person name="Chiriac C."/>
            <person name="Salcher M."/>
            <person name="Ghai R."/>
            <person name="Kavagutti S V."/>
        </authorList>
    </citation>
    <scope>NUCLEOTIDE SEQUENCE</scope>
</reference>
<sequence>MSLTNSFETSVLTWLLTNGTPSPVRPTAWHLGLFTAAPGESGGGTELSGSGYARQSITFTVSGNNASNNAAIEFPTASGSWGTITHVAVFDASTSGNMIAYASLTASKTIDTGDVLRVPTGDLDITLD</sequence>
<dbReference type="Pfam" id="PF23140">
    <property type="entry name" value="Gp80"/>
    <property type="match status" value="1"/>
</dbReference>
<accession>A0A6J7X0W0</accession>
<name>A0A6J7X0W0_9CAUD</name>
<evidence type="ECO:0000313" key="1">
    <source>
        <dbReference type="EMBL" id="CAB5222622.1"/>
    </source>
</evidence>